<dbReference type="Pfam" id="PF00162">
    <property type="entry name" value="PGK"/>
    <property type="match status" value="1"/>
</dbReference>
<dbReference type="Gene3D" id="3.40.50.1260">
    <property type="entry name" value="Phosphoglycerate kinase, N-terminal domain"/>
    <property type="match status" value="3"/>
</dbReference>
<evidence type="ECO:0000256" key="12">
    <source>
        <dbReference type="RuleBase" id="RU000696"/>
    </source>
</evidence>
<evidence type="ECO:0000256" key="2">
    <source>
        <dbReference type="ARBA" id="ARBA00001946"/>
    </source>
</evidence>
<evidence type="ECO:0000256" key="9">
    <source>
        <dbReference type="ARBA" id="ARBA00022842"/>
    </source>
</evidence>
<evidence type="ECO:0000256" key="8">
    <source>
        <dbReference type="ARBA" id="ARBA00022840"/>
    </source>
</evidence>
<evidence type="ECO:0000256" key="11">
    <source>
        <dbReference type="RuleBase" id="RU000532"/>
    </source>
</evidence>
<name>A0ABQ7G3Y4_DUNSA</name>
<keyword evidence="5 11" id="KW-0808">Transferase</keyword>
<comment type="similarity">
    <text evidence="3 11">Belongs to the phosphoglycerate kinase family.</text>
</comment>
<dbReference type="EMBL" id="MU070174">
    <property type="protein sequence ID" value="KAF5829329.1"/>
    <property type="molecule type" value="Genomic_DNA"/>
</dbReference>
<evidence type="ECO:0000256" key="1">
    <source>
        <dbReference type="ARBA" id="ARBA00000642"/>
    </source>
</evidence>
<dbReference type="InterPro" id="IPR015911">
    <property type="entry name" value="Phosphoglycerate_kinase_CS"/>
</dbReference>
<dbReference type="SUPFAM" id="SSF53748">
    <property type="entry name" value="Phosphoglycerate kinase"/>
    <property type="match status" value="1"/>
</dbReference>
<evidence type="ECO:0000256" key="3">
    <source>
        <dbReference type="ARBA" id="ARBA00008982"/>
    </source>
</evidence>
<dbReference type="PROSITE" id="PS00111">
    <property type="entry name" value="PGLYCERATE_KINASE"/>
    <property type="match status" value="1"/>
</dbReference>
<protein>
    <recommendedName>
        <fullName evidence="4 11">Phosphoglycerate kinase</fullName>
        <ecNumber evidence="4 11">2.7.2.3</ecNumber>
    </recommendedName>
</protein>
<dbReference type="HAMAP" id="MF_00145">
    <property type="entry name" value="Phosphoglyc_kinase"/>
    <property type="match status" value="1"/>
</dbReference>
<dbReference type="Proteomes" id="UP000815325">
    <property type="component" value="Unassembled WGS sequence"/>
</dbReference>
<dbReference type="PANTHER" id="PTHR11406">
    <property type="entry name" value="PHOSPHOGLYCERATE KINASE"/>
    <property type="match status" value="1"/>
</dbReference>
<accession>A0ABQ7G3Y4</accession>
<sequence>MYAYKLASTRRALEKTFFNSQQGKRVLLRADLNVPTDSTTKVVTDKNRITAVLPTIQALQRADAKVIVASHFGRPDPKKQCWDEMVKAYSLAPVAEVCLLENTRFHVGDSKNDPAFAAAFGKLAHVFVCDAFGVVHRDQGSITGVTQHVEACYPGPLIRHELTYLSQYLEKPKRPLGVVMGGSKVADKIGVLWALIKKADVLLIGGRMAFTFLAAKGVCVGATQVEEAWLQPALDMLAAAEARGVKLLLPCDVLVSNSLEAPQKEHIVELGVNCCVPEAPCVPAGQFGVDIGPGSNALFTKALAQCGTIFWNGPMGKFEVPAFALGTQAVARAVADATKSGAVTVVGGGDSMAAISQMGLARHVSHISTGGGASLEFIEGKGMPGLRALATVKPLDEPQC</sequence>
<keyword evidence="9" id="KW-0460">Magnesium</keyword>
<evidence type="ECO:0000256" key="5">
    <source>
        <dbReference type="ARBA" id="ARBA00022679"/>
    </source>
</evidence>
<organism evidence="13 14">
    <name type="scientific">Dunaliella salina</name>
    <name type="common">Green alga</name>
    <name type="synonym">Protococcus salinus</name>
    <dbReference type="NCBI Taxonomy" id="3046"/>
    <lineage>
        <taxon>Eukaryota</taxon>
        <taxon>Viridiplantae</taxon>
        <taxon>Chlorophyta</taxon>
        <taxon>core chlorophytes</taxon>
        <taxon>Chlorophyceae</taxon>
        <taxon>CS clade</taxon>
        <taxon>Chlamydomonadales</taxon>
        <taxon>Dunaliellaceae</taxon>
        <taxon>Dunaliella</taxon>
    </lineage>
</organism>
<dbReference type="PIRSF" id="PIRSF000724">
    <property type="entry name" value="Pgk"/>
    <property type="match status" value="1"/>
</dbReference>
<keyword evidence="8" id="KW-0067">ATP-binding</keyword>
<proteinExistence type="inferred from homology"/>
<dbReference type="EC" id="2.7.2.3" evidence="4 11"/>
<evidence type="ECO:0000256" key="7">
    <source>
        <dbReference type="ARBA" id="ARBA00022777"/>
    </source>
</evidence>
<comment type="subunit">
    <text evidence="12">Monomer.</text>
</comment>
<gene>
    <name evidence="13" type="ORF">DUNSADRAFT_16221</name>
</gene>
<evidence type="ECO:0000256" key="6">
    <source>
        <dbReference type="ARBA" id="ARBA00022741"/>
    </source>
</evidence>
<comment type="catalytic activity">
    <reaction evidence="1 11">
        <text>(2R)-3-phosphoglycerate + ATP = (2R)-3-phospho-glyceroyl phosphate + ADP</text>
        <dbReference type="Rhea" id="RHEA:14801"/>
        <dbReference type="ChEBI" id="CHEBI:30616"/>
        <dbReference type="ChEBI" id="CHEBI:57604"/>
        <dbReference type="ChEBI" id="CHEBI:58272"/>
        <dbReference type="ChEBI" id="CHEBI:456216"/>
        <dbReference type="EC" id="2.7.2.3"/>
    </reaction>
</comment>
<evidence type="ECO:0000313" key="13">
    <source>
        <dbReference type="EMBL" id="KAF5829329.1"/>
    </source>
</evidence>
<comment type="caution">
    <text evidence="13">The sequence shown here is derived from an EMBL/GenBank/DDBJ whole genome shotgun (WGS) entry which is preliminary data.</text>
</comment>
<dbReference type="InterPro" id="IPR001576">
    <property type="entry name" value="Phosphoglycerate_kinase"/>
</dbReference>
<evidence type="ECO:0000256" key="10">
    <source>
        <dbReference type="ARBA" id="ARBA00024331"/>
    </source>
</evidence>
<evidence type="ECO:0000313" key="14">
    <source>
        <dbReference type="Proteomes" id="UP000815325"/>
    </source>
</evidence>
<evidence type="ECO:0000256" key="4">
    <source>
        <dbReference type="ARBA" id="ARBA00013061"/>
    </source>
</evidence>
<keyword evidence="7 11" id="KW-0418">Kinase</keyword>
<keyword evidence="6" id="KW-0547">Nucleotide-binding</keyword>
<dbReference type="PRINTS" id="PR00477">
    <property type="entry name" value="PHGLYCKINASE"/>
</dbReference>
<comment type="cofactor">
    <cofactor evidence="2">
        <name>Mg(2+)</name>
        <dbReference type="ChEBI" id="CHEBI:18420"/>
    </cofactor>
</comment>
<dbReference type="InterPro" id="IPR036043">
    <property type="entry name" value="Phosphoglycerate_kinase_sf"/>
</dbReference>
<keyword evidence="14" id="KW-1185">Reference proteome</keyword>
<dbReference type="PANTHER" id="PTHR11406:SF23">
    <property type="entry name" value="PHOSPHOGLYCERATE KINASE 1, CHLOROPLASTIC-RELATED"/>
    <property type="match status" value="1"/>
</dbReference>
<dbReference type="GO" id="GO:0016301">
    <property type="term" value="F:kinase activity"/>
    <property type="evidence" value="ECO:0007669"/>
    <property type="project" value="UniProtKB-KW"/>
</dbReference>
<reference evidence="13" key="1">
    <citation type="submission" date="2017-08" db="EMBL/GenBank/DDBJ databases">
        <authorList>
            <person name="Polle J.E."/>
            <person name="Barry K."/>
            <person name="Cushman J."/>
            <person name="Schmutz J."/>
            <person name="Tran D."/>
            <person name="Hathwaick L.T."/>
            <person name="Yim W.C."/>
            <person name="Jenkins J."/>
            <person name="Mckie-Krisberg Z.M."/>
            <person name="Prochnik S."/>
            <person name="Lindquist E."/>
            <person name="Dockter R.B."/>
            <person name="Adam C."/>
            <person name="Molina H."/>
            <person name="Bunkerborg J."/>
            <person name="Jin E."/>
            <person name="Buchheim M."/>
            <person name="Magnuson J."/>
        </authorList>
    </citation>
    <scope>NUCLEOTIDE SEQUENCE</scope>
    <source>
        <strain evidence="13">CCAP 19/18</strain>
    </source>
</reference>
<dbReference type="InterPro" id="IPR015824">
    <property type="entry name" value="Phosphoglycerate_kinase_N"/>
</dbReference>
<comment type="pathway">
    <text evidence="10">Carbohydrate biosynthesis.</text>
</comment>